<accession>A0A814FG91</accession>
<keyword evidence="4" id="KW-1185">Reference proteome</keyword>
<proteinExistence type="predicted"/>
<gene>
    <name evidence="2" type="ORF">EDS130_LOCUS4677</name>
    <name evidence="3" type="ORF">XAT740_LOCUS12280</name>
</gene>
<dbReference type="OrthoDB" id="10031199at2759"/>
<dbReference type="EMBL" id="CAJNOR010000692">
    <property type="protein sequence ID" value="CAF0982935.1"/>
    <property type="molecule type" value="Genomic_DNA"/>
</dbReference>
<organism evidence="3 4">
    <name type="scientific">Adineta ricciae</name>
    <name type="common">Rotifer</name>
    <dbReference type="NCBI Taxonomy" id="249248"/>
    <lineage>
        <taxon>Eukaryota</taxon>
        <taxon>Metazoa</taxon>
        <taxon>Spiralia</taxon>
        <taxon>Gnathifera</taxon>
        <taxon>Rotifera</taxon>
        <taxon>Eurotatoria</taxon>
        <taxon>Bdelloidea</taxon>
        <taxon>Adinetida</taxon>
        <taxon>Adinetidae</taxon>
        <taxon>Adineta</taxon>
    </lineage>
</organism>
<evidence type="ECO:0000313" key="2">
    <source>
        <dbReference type="EMBL" id="CAF0797545.1"/>
    </source>
</evidence>
<dbReference type="Proteomes" id="UP000663852">
    <property type="component" value="Unassembled WGS sequence"/>
</dbReference>
<evidence type="ECO:0000256" key="1">
    <source>
        <dbReference type="SAM" id="MobiDB-lite"/>
    </source>
</evidence>
<evidence type="ECO:0000313" key="3">
    <source>
        <dbReference type="EMBL" id="CAF0982935.1"/>
    </source>
</evidence>
<dbReference type="Proteomes" id="UP000663828">
    <property type="component" value="Unassembled WGS sequence"/>
</dbReference>
<feature type="region of interest" description="Disordered" evidence="1">
    <location>
        <begin position="414"/>
        <end position="480"/>
    </location>
</feature>
<dbReference type="EMBL" id="CAJNOJ010000012">
    <property type="protein sequence ID" value="CAF0797545.1"/>
    <property type="molecule type" value="Genomic_DNA"/>
</dbReference>
<dbReference type="Pfam" id="PF12449">
    <property type="entry name" value="DUF3684"/>
    <property type="match status" value="1"/>
</dbReference>
<dbReference type="InterPro" id="IPR022155">
    <property type="entry name" value="DUF3684"/>
</dbReference>
<feature type="region of interest" description="Disordered" evidence="1">
    <location>
        <begin position="367"/>
        <end position="389"/>
    </location>
</feature>
<reference evidence="3" key="1">
    <citation type="submission" date="2021-02" db="EMBL/GenBank/DDBJ databases">
        <authorList>
            <person name="Nowell W R."/>
        </authorList>
    </citation>
    <scope>NUCLEOTIDE SEQUENCE</scope>
</reference>
<sequence>MERKTELLTTTSAGSIFAYLNGLEGLNQTFIKRLSGVAFIPLDGSPVLLKPTQVFIRQVNSSISPDLNTAGLIDYVDFGLEGNAFLLTIGVLHYPTIPLLAELLLDRQKTYFSSTTDDRISVAQKVDVYTDCLKRIAVMSIKTPEFIHGPLEKRLKTEAWCLGYQTHFYRIVTPTQIYLNDDPQCVLTHQPICSNDVELNKLYRQFGAKWLSECITRDLVPTGRSSSTGQTEKLKEKIQERLNILFVNKQGEPLASLNKERFHMLGKSLLVVEVKNIKCSLTFQNRTELLDSKNSSSCTLQKKENELVLYLRRDTSISDYDYFDIASELARFVFDDAPETFIPIISIRLTSSLESLERQGLPVRSLLETRPHYSQASSKEEQERQTKSKNIPLPLAAIFGVFKFLRPSNKRSKYSIISSDQPPPHHTEPVVPNEDQIQDRVTTTDLSRPLSERAHRPHDHQSDTVIPPTEDFKSKNQKISRQLRRLPKKSRSYPNSVIIHNGYIRKEQYESCEVVPNANMEIYHNSNLRTPLFVEKGIKITSDMIDHAILLNHILISLAEHVFELPTESLHLYRDINGSRIAFNADGALFFNLRYFEQIYAAELQAYFDRPTASNSIVTTIINFYFMVTCHELVHNINPKHDLSFISSLQQCAVEYMERKESLLASFSFNSITSTASSQF</sequence>
<comment type="caution">
    <text evidence="3">The sequence shown here is derived from an EMBL/GenBank/DDBJ whole genome shotgun (WGS) entry which is preliminary data.</text>
</comment>
<dbReference type="AlphaFoldDB" id="A0A814FG91"/>
<name>A0A814FG91_ADIRI</name>
<evidence type="ECO:0000313" key="4">
    <source>
        <dbReference type="Proteomes" id="UP000663828"/>
    </source>
</evidence>
<dbReference type="PANTHER" id="PTHR47839:SF1">
    <property type="entry name" value="DOMAIN PROTEIN, PUTATIVE (AFU_ORTHOLOGUE AFUA_6G04830)-RELATED"/>
    <property type="match status" value="1"/>
</dbReference>
<feature type="compositionally biased region" description="Basic and acidic residues" evidence="1">
    <location>
        <begin position="450"/>
        <end position="462"/>
    </location>
</feature>
<dbReference type="PANTHER" id="PTHR47839">
    <property type="entry name" value="DOMAIN PROTEIN, PUTATIVE (AFU_ORTHOLOGUE AFUA_6G04830)-RELATED"/>
    <property type="match status" value="1"/>
</dbReference>
<protein>
    <submittedName>
        <fullName evidence="3">Uncharacterized protein</fullName>
    </submittedName>
</protein>